<gene>
    <name evidence="1" type="ordered locus">TEQUI_0204</name>
</gene>
<organism evidence="1 2">
    <name type="scientific">Taylorella equigenitalis (strain MCE9)</name>
    <dbReference type="NCBI Taxonomy" id="937774"/>
    <lineage>
        <taxon>Bacteria</taxon>
        <taxon>Pseudomonadati</taxon>
        <taxon>Pseudomonadota</taxon>
        <taxon>Betaproteobacteria</taxon>
        <taxon>Burkholderiales</taxon>
        <taxon>Alcaligenaceae</taxon>
        <taxon>Taylorella</taxon>
    </lineage>
</organism>
<evidence type="ECO:0008006" key="3">
    <source>
        <dbReference type="Google" id="ProtNLM"/>
    </source>
</evidence>
<proteinExistence type="predicted"/>
<dbReference type="KEGG" id="teq:TEQUI_0204"/>
<name>A0A654KFF9_TAYEM</name>
<evidence type="ECO:0000313" key="2">
    <source>
        <dbReference type="Proteomes" id="UP000007472"/>
    </source>
</evidence>
<dbReference type="InterPro" id="IPR014993">
    <property type="entry name" value="DUF1841"/>
</dbReference>
<sequence length="142" mass="16354">MSLFNPSLTQVREFFVGTFGRYERSEALDPMGKLAIKWILKHPEYFALLRDPDATRAEFTVASGQTNPFLHLSMHLSIEEQLSIDSPRGIRAIFDKLATKKGEHEAHHVMMESLGQIIWESQRAGRPPDQERYLELLTLRSE</sequence>
<reference evidence="1 2" key="1">
    <citation type="journal article" date="2011" name="J. Bacteriol.">
        <title>Genome sequence of Taylorella equigenitalis MCE9, the causative agent of contagious equine metritis.</title>
        <authorList>
            <person name="Hebert L."/>
            <person name="Moumen B."/>
            <person name="Duquesne F."/>
            <person name="Breuil M.F."/>
            <person name="Laugier C."/>
            <person name="Batto J.M."/>
            <person name="Renault P."/>
            <person name="Petry S."/>
        </authorList>
    </citation>
    <scope>NUCLEOTIDE SEQUENCE [LARGE SCALE GENOMIC DNA]</scope>
    <source>
        <strain evidence="1 2">MCE9</strain>
    </source>
</reference>
<dbReference type="AlphaFoldDB" id="A0A654KFF9"/>
<dbReference type="EMBL" id="CP002456">
    <property type="protein sequence ID" value="ADU91158.1"/>
    <property type="molecule type" value="Genomic_DNA"/>
</dbReference>
<evidence type="ECO:0000313" key="1">
    <source>
        <dbReference type="EMBL" id="ADU91158.1"/>
    </source>
</evidence>
<dbReference type="Proteomes" id="UP000007472">
    <property type="component" value="Chromosome"/>
</dbReference>
<accession>A0A654KFF9</accession>
<dbReference type="Pfam" id="PF08897">
    <property type="entry name" value="DUF1841"/>
    <property type="match status" value="1"/>
</dbReference>
<protein>
    <recommendedName>
        <fullName evidence="3">DUF1841 domain-containing protein</fullName>
    </recommendedName>
</protein>